<dbReference type="Pfam" id="PF13181">
    <property type="entry name" value="TPR_8"/>
    <property type="match status" value="1"/>
</dbReference>
<keyword evidence="7" id="KW-1185">Reference proteome</keyword>
<dbReference type="SMART" id="SM00028">
    <property type="entry name" value="TPR"/>
    <property type="match status" value="9"/>
</dbReference>
<feature type="repeat" description="TPR" evidence="3">
    <location>
        <begin position="901"/>
        <end position="934"/>
    </location>
</feature>
<dbReference type="PANTHER" id="PTHR45586:SF1">
    <property type="entry name" value="LIPOPOLYSACCHARIDE ASSEMBLY PROTEIN B"/>
    <property type="match status" value="1"/>
</dbReference>
<feature type="repeat" description="TPR" evidence="3">
    <location>
        <begin position="1283"/>
        <end position="1316"/>
    </location>
</feature>
<dbReference type="InterPro" id="IPR011990">
    <property type="entry name" value="TPR-like_helical_dom_sf"/>
</dbReference>
<feature type="compositionally biased region" description="Acidic residues" evidence="4">
    <location>
        <begin position="502"/>
        <end position="511"/>
    </location>
</feature>
<sequence>MLRVECEKCNTSYQVDERRVPETGLPMRCTKCNHTFTVSGDKAAAARLRRAGKNTLIAFGTVDEHGRVTLTSSPPRNTPLLDRSTPLLEAKRDAAVGRGSELPAAGRGSELPPVGRGSELPPVGRGSELPAVGRGSELPPAGRGSELPPVAVAPELHAMRAQAESVAEVGPLDREWFERDQPVVPPPGPSEEEILHELDWDVEPAIPQILTETQKKEEQERVSPAMPASAVPVGPAGNEVHVSSAGEVVTSAEMRVPDAVHVTPEKLRPFAPAQKPDEVQPTEVSEGDLVAASEEVDEAELMTADDAEIAGQAEIAGATADAEIANAADDAWTAAEDARSASAADDAEVASAAEDARSESVADDAAVASAPGDAWSAAADVRGVSAKADTEIANVGDDAWTAAEDARSASAADDAEVASAADDAWSESVADDAVARTADDAGIARTTDDARTSRTADDAGIARTADDARTARTADDARTSRTADDAERVDAANETELVSAADDADTADDAESAGVVDDAEVASRASRTTKPPAAKPPRIENEPRPDEAVAARTPELQQAMAPSHEALRSEIRKELEANPVVARAKAIAVAQSSPALSPKVPAQPEPERTDAPTPVNVPAVARSDGATAEKIVPKKRSKALWLAAAVVLAGGALEATPYGAFGRVPIGDRLHADEYARLAAEAAEKARSKMAADVFPDTTKAIEALARAQAETPRAPGFATYRAITESAARLRFTGGGPRDVEDAQRALAADPARASDEDALVLRGEIELGTKHPQAAADAFRGALGKRPSARAHFGLARAHRQADDLEASAKEVEATLSASPRHAGARVLRANLLWERTRNEAAVSEDLAAILEGPSKEVASPRELASAWALRGRIELERHRTSEARTAFEEARKREPREPSTLVGQGELLLREGRYTEALARFDAAMEIEPAATSSLGSAKAKLFLERPADAKTQLATLEKDHPRDARITHWLARTEEALGNPDLAERKYAEAIARARSNDRDAIASYADWAMLLARRGRAKDADQKLEEARGKFPGATSLARAFGDLAALEGLYEAALAHYQAALGQEPADVLTRFRKASTLRRMGTADQASAELDKVAEADKDYPGLALERAFLAAQSGDPDRGAALLRDILGRTPDDPDVQRRIGAAYATIGRPAEAVTLLRGALAKPNASAGANYDLARALFLLQGGPAEIEAPRLFKKAVELDPHRAAYHAGVAWVANEGTSAQPDVAKEHIEKALALDAYLADGYWQRGVLERKLGLLTESIRDLKRALELYPTYAAVHAALAEAFEQKNDAPSAQASWQKALSLNPQRPYWKYRYGRLLLARGSAGEAAKHMVFAVTEAKKVDPLPAWSMHAELTCAQALQKAGRSAEAIEHYRRFLDLSPQTSSDRTVVHAALASLGAK</sequence>
<evidence type="ECO:0000256" key="4">
    <source>
        <dbReference type="SAM" id="MobiDB-lite"/>
    </source>
</evidence>
<dbReference type="Pfam" id="PF13432">
    <property type="entry name" value="TPR_16"/>
    <property type="match status" value="5"/>
</dbReference>
<proteinExistence type="predicted"/>
<dbReference type="InterPro" id="IPR051012">
    <property type="entry name" value="CellSynth/LPSAsmb/PSIAsmb"/>
</dbReference>
<reference evidence="6 7" key="1">
    <citation type="submission" date="2021-12" db="EMBL/GenBank/DDBJ databases">
        <title>Discovery of the Pendulisporaceae a myxobacterial family with distinct sporulation behavior and unique specialized metabolism.</title>
        <authorList>
            <person name="Garcia R."/>
            <person name="Popoff A."/>
            <person name="Bader C.D."/>
            <person name="Loehr J."/>
            <person name="Walesch S."/>
            <person name="Walt C."/>
            <person name="Boldt J."/>
            <person name="Bunk B."/>
            <person name="Haeckl F.J.F.P.J."/>
            <person name="Gunesch A.P."/>
            <person name="Birkelbach J."/>
            <person name="Nuebel U."/>
            <person name="Pietschmann T."/>
            <person name="Bach T."/>
            <person name="Mueller R."/>
        </authorList>
    </citation>
    <scope>NUCLEOTIDE SEQUENCE [LARGE SCALE GENOMIC DNA]</scope>
    <source>
        <strain evidence="6 7">MSr11954</strain>
    </source>
</reference>
<dbReference type="PANTHER" id="PTHR45586">
    <property type="entry name" value="TPR REPEAT-CONTAINING PROTEIN PA4667"/>
    <property type="match status" value="1"/>
</dbReference>
<feature type="compositionally biased region" description="Low complexity" evidence="4">
    <location>
        <begin position="406"/>
        <end position="432"/>
    </location>
</feature>
<feature type="compositionally biased region" description="Basic and acidic residues" evidence="4">
    <location>
        <begin position="446"/>
        <end position="457"/>
    </location>
</feature>
<keyword evidence="2 3" id="KW-0802">TPR repeat</keyword>
<dbReference type="RefSeq" id="WP_394826405.1">
    <property type="nucleotide sequence ID" value="NZ_CP089984.1"/>
</dbReference>
<feature type="region of interest" description="Disordered" evidence="4">
    <location>
        <begin position="331"/>
        <end position="377"/>
    </location>
</feature>
<dbReference type="InterPro" id="IPR019734">
    <property type="entry name" value="TPR_rpt"/>
</dbReference>
<dbReference type="Pfam" id="PF13717">
    <property type="entry name" value="Zn_ribbon_4"/>
    <property type="match status" value="1"/>
</dbReference>
<evidence type="ECO:0000313" key="7">
    <source>
        <dbReference type="Proteomes" id="UP001370348"/>
    </source>
</evidence>
<dbReference type="NCBIfam" id="TIGR02098">
    <property type="entry name" value="MJ0042_CXXC"/>
    <property type="match status" value="1"/>
</dbReference>
<feature type="region of interest" description="Disordered" evidence="4">
    <location>
        <begin position="267"/>
        <end position="290"/>
    </location>
</feature>
<accession>A0ABZ2M1C4</accession>
<evidence type="ECO:0000256" key="1">
    <source>
        <dbReference type="ARBA" id="ARBA00022737"/>
    </source>
</evidence>
<dbReference type="InterPro" id="IPR011723">
    <property type="entry name" value="Znf/thioredoxin_put"/>
</dbReference>
<feature type="compositionally biased region" description="Low complexity" evidence="4">
    <location>
        <begin position="363"/>
        <end position="377"/>
    </location>
</feature>
<feature type="repeat" description="TPR" evidence="3">
    <location>
        <begin position="1249"/>
        <end position="1282"/>
    </location>
</feature>
<dbReference type="PROSITE" id="PS50005">
    <property type="entry name" value="TPR"/>
    <property type="match status" value="4"/>
</dbReference>
<dbReference type="EMBL" id="CP089984">
    <property type="protein sequence ID" value="WXB16775.1"/>
    <property type="molecule type" value="Genomic_DNA"/>
</dbReference>
<organism evidence="6 7">
    <name type="scientific">Pendulispora albinea</name>
    <dbReference type="NCBI Taxonomy" id="2741071"/>
    <lineage>
        <taxon>Bacteria</taxon>
        <taxon>Pseudomonadati</taxon>
        <taxon>Myxococcota</taxon>
        <taxon>Myxococcia</taxon>
        <taxon>Myxococcales</taxon>
        <taxon>Sorangiineae</taxon>
        <taxon>Pendulisporaceae</taxon>
        <taxon>Pendulispora</taxon>
    </lineage>
</organism>
<dbReference type="Proteomes" id="UP001370348">
    <property type="component" value="Chromosome"/>
</dbReference>
<feature type="compositionally biased region" description="Low complexity" evidence="4">
    <location>
        <begin position="331"/>
        <end position="353"/>
    </location>
</feature>
<name>A0ABZ2M1C4_9BACT</name>
<keyword evidence="1" id="KW-0677">Repeat</keyword>
<evidence type="ECO:0000256" key="3">
    <source>
        <dbReference type="PROSITE-ProRule" id="PRU00339"/>
    </source>
</evidence>
<feature type="region of interest" description="Disordered" evidence="4">
    <location>
        <begin position="68"/>
        <end position="148"/>
    </location>
</feature>
<feature type="domain" description="Zinc finger/thioredoxin putative" evidence="5">
    <location>
        <begin position="3"/>
        <end position="37"/>
    </location>
</feature>
<dbReference type="SUPFAM" id="SSF48452">
    <property type="entry name" value="TPR-like"/>
    <property type="match status" value="3"/>
</dbReference>
<feature type="compositionally biased region" description="Basic and acidic residues" evidence="4">
    <location>
        <begin position="464"/>
        <end position="491"/>
    </location>
</feature>
<protein>
    <submittedName>
        <fullName evidence="6">Zinc-ribbon domain-containing protein</fullName>
    </submittedName>
</protein>
<feature type="region of interest" description="Disordered" evidence="4">
    <location>
        <begin position="214"/>
        <end position="239"/>
    </location>
</feature>
<feature type="repeat" description="TPR" evidence="3">
    <location>
        <begin position="867"/>
        <end position="900"/>
    </location>
</feature>
<dbReference type="Gene3D" id="1.25.40.10">
    <property type="entry name" value="Tetratricopeptide repeat domain"/>
    <property type="match status" value="4"/>
</dbReference>
<feature type="region of interest" description="Disordered" evidence="4">
    <location>
        <begin position="592"/>
        <end position="621"/>
    </location>
</feature>
<evidence type="ECO:0000313" key="6">
    <source>
        <dbReference type="EMBL" id="WXB16775.1"/>
    </source>
</evidence>
<evidence type="ECO:0000256" key="2">
    <source>
        <dbReference type="ARBA" id="ARBA00022803"/>
    </source>
</evidence>
<gene>
    <name evidence="6" type="ORF">LZC94_05730</name>
</gene>
<evidence type="ECO:0000259" key="5">
    <source>
        <dbReference type="Pfam" id="PF13717"/>
    </source>
</evidence>
<feature type="region of interest" description="Disordered" evidence="4">
    <location>
        <begin position="406"/>
        <end position="552"/>
    </location>
</feature>
<feature type="compositionally biased region" description="Basic and acidic residues" evidence="4">
    <location>
        <begin position="537"/>
        <end position="549"/>
    </location>
</feature>